<keyword evidence="3" id="KW-1185">Reference proteome</keyword>
<dbReference type="RefSeq" id="WP_023859169.1">
    <property type="nucleotide sequence ID" value="NZ_AWWH01000056.1"/>
</dbReference>
<dbReference type="GO" id="GO:0016779">
    <property type="term" value="F:nucleotidyltransferase activity"/>
    <property type="evidence" value="ECO:0007669"/>
    <property type="project" value="UniProtKB-KW"/>
</dbReference>
<dbReference type="GO" id="GO:0004305">
    <property type="term" value="F:ethanolamine kinase activity"/>
    <property type="evidence" value="ECO:0007669"/>
    <property type="project" value="TreeGrafter"/>
</dbReference>
<dbReference type="Pfam" id="PF12804">
    <property type="entry name" value="NTP_transf_3"/>
    <property type="match status" value="1"/>
</dbReference>
<feature type="domain" description="MobA-like NTP transferase" evidence="1">
    <location>
        <begin position="68"/>
        <end position="171"/>
    </location>
</feature>
<dbReference type="InterPro" id="IPR025877">
    <property type="entry name" value="MobA-like_NTP_Trfase"/>
</dbReference>
<keyword evidence="2" id="KW-0418">Kinase</keyword>
<dbReference type="GO" id="GO:0006646">
    <property type="term" value="P:phosphatidylethanolamine biosynthetic process"/>
    <property type="evidence" value="ECO:0007669"/>
    <property type="project" value="TreeGrafter"/>
</dbReference>
<dbReference type="CDD" id="cd05151">
    <property type="entry name" value="ChoK-like"/>
    <property type="match status" value="1"/>
</dbReference>
<dbReference type="EMBL" id="AWWH01000056">
    <property type="protein sequence ID" value="ETA74616.1"/>
    <property type="molecule type" value="Genomic_DNA"/>
</dbReference>
<evidence type="ECO:0000259" key="1">
    <source>
        <dbReference type="Pfam" id="PF12804"/>
    </source>
</evidence>
<dbReference type="SUPFAM" id="SSF53448">
    <property type="entry name" value="Nucleotide-diphospho-sugar transferases"/>
    <property type="match status" value="1"/>
</dbReference>
<dbReference type="PANTHER" id="PTHR22603:SF66">
    <property type="entry name" value="ETHANOLAMINE KINASE"/>
    <property type="match status" value="1"/>
</dbReference>
<dbReference type="AlphaFoldDB" id="V7I009"/>
<comment type="caution">
    <text evidence="2">The sequence shown here is derived from an EMBL/GenBank/DDBJ whole genome shotgun (WGS) entry which is preliminary data.</text>
</comment>
<name>V7I009_9LACO</name>
<reference evidence="2 3" key="1">
    <citation type="journal article" date="2014" name="Genome Announc.">
        <title>The Genome of the Predominant Equine Lactobacillus Species, Lactobacillus equi, Is Reflective of Its Lifestyle Adaptations to an Herbivorous Host.</title>
        <authorList>
            <person name="O'Donnell M.M."/>
            <person name="Harris H.M."/>
            <person name="O'Toole P.W."/>
            <person name="Ross R.P."/>
        </authorList>
    </citation>
    <scope>NUCLEOTIDE SEQUENCE [LARGE SCALE GENOMIC DNA]</scope>
    <source>
        <strain evidence="2 3">DPC 6820</strain>
    </source>
</reference>
<organism evidence="2 3">
    <name type="scientific">Ligilactobacillus equi DPC 6820</name>
    <dbReference type="NCBI Taxonomy" id="1392007"/>
    <lineage>
        <taxon>Bacteria</taxon>
        <taxon>Bacillati</taxon>
        <taxon>Bacillota</taxon>
        <taxon>Bacilli</taxon>
        <taxon>Lactobacillales</taxon>
        <taxon>Lactobacillaceae</taxon>
        <taxon>Ligilactobacillus</taxon>
    </lineage>
</organism>
<evidence type="ECO:0000313" key="3">
    <source>
        <dbReference type="Proteomes" id="UP000018559"/>
    </source>
</evidence>
<dbReference type="Gene3D" id="1.10.10.10">
    <property type="entry name" value="Winged helix-like DNA-binding domain superfamily/Winged helix DNA-binding domain"/>
    <property type="match status" value="1"/>
</dbReference>
<keyword evidence="2" id="KW-0548">Nucleotidyltransferase</keyword>
<dbReference type="Gene3D" id="3.90.550.10">
    <property type="entry name" value="Spore Coat Polysaccharide Biosynthesis Protein SpsA, Chain A"/>
    <property type="match status" value="1"/>
</dbReference>
<dbReference type="InterPro" id="IPR029044">
    <property type="entry name" value="Nucleotide-diphossugar_trans"/>
</dbReference>
<proteinExistence type="predicted"/>
<dbReference type="SUPFAM" id="SSF56112">
    <property type="entry name" value="Protein kinase-like (PK-like)"/>
    <property type="match status" value="1"/>
</dbReference>
<dbReference type="Gene3D" id="3.30.200.20">
    <property type="entry name" value="Phosphorylase Kinase, domain 1"/>
    <property type="match status" value="1"/>
</dbReference>
<accession>V7I009</accession>
<dbReference type="GO" id="GO:0005737">
    <property type="term" value="C:cytoplasm"/>
    <property type="evidence" value="ECO:0007669"/>
    <property type="project" value="TreeGrafter"/>
</dbReference>
<dbReference type="Pfam" id="PF13412">
    <property type="entry name" value="HTH_24"/>
    <property type="match status" value="1"/>
</dbReference>
<evidence type="ECO:0000313" key="2">
    <source>
        <dbReference type="EMBL" id="ETA74616.1"/>
    </source>
</evidence>
<dbReference type="Proteomes" id="UP000018559">
    <property type="component" value="Unassembled WGS sequence"/>
</dbReference>
<dbReference type="Pfam" id="PF01633">
    <property type="entry name" value="Choline_kinase"/>
    <property type="match status" value="1"/>
</dbReference>
<dbReference type="InterPro" id="IPR036390">
    <property type="entry name" value="WH_DNA-bd_sf"/>
</dbReference>
<dbReference type="InterPro" id="IPR036388">
    <property type="entry name" value="WH-like_DNA-bd_sf"/>
</dbReference>
<dbReference type="Gene3D" id="3.90.1200.10">
    <property type="match status" value="1"/>
</dbReference>
<dbReference type="PATRIC" id="fig|1392007.3.peg.569"/>
<keyword evidence="2" id="KW-0808">Transferase</keyword>
<protein>
    <submittedName>
        <fullName evidence="2">CTP:phosphocholine cytidylyltransferase/choline kinase</fullName>
    </submittedName>
</protein>
<gene>
    <name evidence="2" type="ORF">LEQ_1913</name>
</gene>
<sequence>MNEKEKMILRYLVNHEQEKITQRELAQKLSLSLGTANEILHKLKSQGYLTRDLDIIREKIPFSKPKRAIILAAGYGMRMVPLNMEFPKGVIEVKGETLIERLIKQLQAVGITDITVIVGFMKEKYEYLIDMYNVKLKVNRYYTERKNLYSLALACQEADLTDSYIIPCDIYAKNNPFSEYELNSWYMVSQDQVYNTDVILNRKLHLKKVKNGQLGNRMVGIAYLNQSDGQLLTDRLKDYVQQVRYNDEYWESILEDKQEYVIAGRLVSSDEVIEINTYEELRDFDNNSNQLNNELINLIADVLKVNRNQIEQIELLKKGMTNRSFKFICQDKRYIMRIPGEGTGELINRQKEAQVYQVIAQHQIGENVCYINPNNGYKLTEFIENTCSCDSRKQTDLEICMGLLRNFHQLNLKVDFEFDLFGMVEFYEKLRQRSSNYRDYTEIKRRVLQLKDYIDVVKKEYVLCHIDANEDNFLLKPDGSAFLIDWEYAAMQDPDVDIAMFAIYSMYNRQQLDNVIDTYYQGQCDRETRLKIYAYVAVCGLLWSNWCEYKNSLGVDFGEYSLMQYRYAKEYSKLVLDILEEK</sequence>
<dbReference type="SUPFAM" id="SSF46785">
    <property type="entry name" value="Winged helix' DNA-binding domain"/>
    <property type="match status" value="1"/>
</dbReference>
<dbReference type="InterPro" id="IPR011009">
    <property type="entry name" value="Kinase-like_dom_sf"/>
</dbReference>
<dbReference type="PANTHER" id="PTHR22603">
    <property type="entry name" value="CHOLINE/ETHANOALAMINE KINASE"/>
    <property type="match status" value="1"/>
</dbReference>